<evidence type="ECO:0000313" key="1">
    <source>
        <dbReference type="EMBL" id="MCQ1530206.1"/>
    </source>
</evidence>
<protein>
    <recommendedName>
        <fullName evidence="3">Group-specific protein</fullName>
    </recommendedName>
</protein>
<organism evidence="1 2">
    <name type="scientific">Lutispora saccharofermentans</name>
    <dbReference type="NCBI Taxonomy" id="3024236"/>
    <lineage>
        <taxon>Bacteria</taxon>
        <taxon>Bacillati</taxon>
        <taxon>Bacillota</taxon>
        <taxon>Clostridia</taxon>
        <taxon>Lutisporales</taxon>
        <taxon>Lutisporaceae</taxon>
        <taxon>Lutispora</taxon>
    </lineage>
</organism>
<dbReference type="EMBL" id="JAJEKE010000009">
    <property type="protein sequence ID" value="MCQ1530206.1"/>
    <property type="molecule type" value="Genomic_DNA"/>
</dbReference>
<evidence type="ECO:0008006" key="3">
    <source>
        <dbReference type="Google" id="ProtNLM"/>
    </source>
</evidence>
<dbReference type="Gene3D" id="3.40.50.450">
    <property type="match status" value="1"/>
</dbReference>
<sequence length="134" mass="15064">MKKFYIASSLKNIETVRFVSESLINEGFIHTYDWTLNDNITSIDQLKDIGNKELDAVLKSDFIVVLFPAGKGSHVELGIALGNGIKAYLYSKNDEINDLETTSTFYHLDGVCKCKGTIEELIQTVLKDQKTKKN</sequence>
<name>A0ABT1NJY0_9FIRM</name>
<dbReference type="RefSeq" id="WP_255227722.1">
    <property type="nucleotide sequence ID" value="NZ_JAJEKE010000009.1"/>
</dbReference>
<gene>
    <name evidence="1" type="ORF">LJD61_11685</name>
</gene>
<evidence type="ECO:0000313" key="2">
    <source>
        <dbReference type="Proteomes" id="UP001651880"/>
    </source>
</evidence>
<proteinExistence type="predicted"/>
<comment type="caution">
    <text evidence="1">The sequence shown here is derived from an EMBL/GenBank/DDBJ whole genome shotgun (WGS) entry which is preliminary data.</text>
</comment>
<dbReference type="SUPFAM" id="SSF52309">
    <property type="entry name" value="N-(deoxy)ribosyltransferase-like"/>
    <property type="match status" value="1"/>
</dbReference>
<dbReference type="Proteomes" id="UP001651880">
    <property type="component" value="Unassembled WGS sequence"/>
</dbReference>
<reference evidence="1 2" key="1">
    <citation type="submission" date="2021-10" db="EMBL/GenBank/DDBJ databases">
        <title>Lutispora strain m25 sp. nov., a thermophilic, non-spore-forming bacterium isolated from a lab-scale methanogenic bioreactor digesting anaerobic sludge.</title>
        <authorList>
            <person name="El Houari A."/>
            <person name="Mcdonald J."/>
        </authorList>
    </citation>
    <scope>NUCLEOTIDE SEQUENCE [LARGE SCALE GENOMIC DNA]</scope>
    <source>
        <strain evidence="2">m25</strain>
    </source>
</reference>
<keyword evidence="2" id="KW-1185">Reference proteome</keyword>
<accession>A0ABT1NJY0</accession>